<gene>
    <name evidence="1" type="ORF">D5R95_01100</name>
</gene>
<dbReference type="SUPFAM" id="SSF46785">
    <property type="entry name" value="Winged helix' DNA-binding domain"/>
    <property type="match status" value="1"/>
</dbReference>
<evidence type="ECO:0000313" key="2">
    <source>
        <dbReference type="Proteomes" id="UP000284763"/>
    </source>
</evidence>
<proteinExistence type="predicted"/>
<protein>
    <submittedName>
        <fullName evidence="1">MarR family transcriptional regulator</fullName>
    </submittedName>
</protein>
<dbReference type="EMBL" id="QZAB01000076">
    <property type="protein sequence ID" value="RQD91421.1"/>
    <property type="molecule type" value="Genomic_DNA"/>
</dbReference>
<sequence length="59" mass="6594">MDNEQKVIKAMKNAGKPLKTNEVAELTAIDKKEVSKIISELKKDGTVVSPKRCYYEPAN</sequence>
<name>A0A3R7X7U2_9EURY</name>
<dbReference type="InterPro" id="IPR036388">
    <property type="entry name" value="WH-like_DNA-bd_sf"/>
</dbReference>
<comment type="caution">
    <text evidence="1">The sequence shown here is derived from an EMBL/GenBank/DDBJ whole genome shotgun (WGS) entry which is preliminary data.</text>
</comment>
<dbReference type="Proteomes" id="UP000284763">
    <property type="component" value="Unassembled WGS sequence"/>
</dbReference>
<evidence type="ECO:0000313" key="1">
    <source>
        <dbReference type="EMBL" id="RQD91421.1"/>
    </source>
</evidence>
<accession>A0A3R7X7U2</accession>
<organism evidence="1 2">
    <name type="scientific">Methanosalsum natronophilum</name>
    <dbReference type="NCBI Taxonomy" id="768733"/>
    <lineage>
        <taxon>Archaea</taxon>
        <taxon>Methanobacteriati</taxon>
        <taxon>Methanobacteriota</taxon>
        <taxon>Stenosarchaea group</taxon>
        <taxon>Methanomicrobia</taxon>
        <taxon>Methanosarcinales</taxon>
        <taxon>Methanosarcinaceae</taxon>
        <taxon>Methanosalsum</taxon>
    </lineage>
</organism>
<dbReference type="InterPro" id="IPR036390">
    <property type="entry name" value="WH_DNA-bd_sf"/>
</dbReference>
<dbReference type="AlphaFoldDB" id="A0A3R7X7U2"/>
<dbReference type="Gene3D" id="1.10.10.10">
    <property type="entry name" value="Winged helix-like DNA-binding domain superfamily/Winged helix DNA-binding domain"/>
    <property type="match status" value="1"/>
</dbReference>
<reference evidence="1 2" key="1">
    <citation type="submission" date="2018-08" db="EMBL/GenBank/DDBJ databases">
        <title>The metabolism and importance of syntrophic acetate oxidation coupled to methane or sulfide production in haloalkaline environments.</title>
        <authorList>
            <person name="Timmers P.H.A."/>
            <person name="Vavourakis C.D."/>
            <person name="Sorokin D.Y."/>
            <person name="Sinninghe Damste J.S."/>
            <person name="Muyzer G."/>
            <person name="Stams A.J.M."/>
            <person name="Plugge C.M."/>
        </authorList>
    </citation>
    <scope>NUCLEOTIDE SEQUENCE [LARGE SCALE GENOMIC DNA]</scope>
    <source>
        <strain evidence="1">MSAO_Arc3</strain>
    </source>
</reference>